<dbReference type="PANTHER" id="PTHR28032:SF1">
    <property type="entry name" value="FI02826P"/>
    <property type="match status" value="1"/>
</dbReference>
<dbReference type="InterPro" id="IPR038422">
    <property type="entry name" value="Cut8/Sts1_sf"/>
</dbReference>
<reference evidence="5 6" key="1">
    <citation type="journal article" date="2018" name="Evol. Lett.">
        <title>Horizontal gene cluster transfer increased hallucinogenic mushroom diversity.</title>
        <authorList>
            <person name="Reynolds H.T."/>
            <person name="Vijayakumar V."/>
            <person name="Gluck-Thaler E."/>
            <person name="Korotkin H.B."/>
            <person name="Matheny P.B."/>
            <person name="Slot J.C."/>
        </authorList>
    </citation>
    <scope>NUCLEOTIDE SEQUENCE [LARGE SCALE GENOMIC DNA]</scope>
    <source>
        <strain evidence="5 6">SRW20</strain>
    </source>
</reference>
<gene>
    <name evidence="5" type="ORF">CVT26_014000</name>
</gene>
<keyword evidence="3" id="KW-0813">Transport</keyword>
<evidence type="ECO:0000256" key="2">
    <source>
        <dbReference type="ARBA" id="ARBA00023242"/>
    </source>
</evidence>
<dbReference type="Pfam" id="PF08559">
    <property type="entry name" value="Cut8"/>
    <property type="match status" value="1"/>
</dbReference>
<sequence length="392" mass="43291">MANVLHPHIDFHTRPVAHAPSPFGFGFGLGPSSSTSMTSSGWGTPTPGHTNPAAFQNLASSVTQSAFNRPQKRKNEHEDDSERMRTSSPKDESMDRSPTPERPKRAVPKRARVVNQPDPSSSREGGTSKEEKSSGNQAADDIDIGVLLANLPSQSLLPILTSLLQAQPSLKSTLLPLIPRPSLEAAVHALSQSAKKLREAYPFSNVPIFSQALPSFGPGRNVQQSTQPMRDSYVISRLRPHISEYVSTCMSFFPYFSPSSQTNTSSSHGTSVTNSQSPSSKFYPYETFLFLSAITNQILEQPAITLTEMVPLILPKLSEEWKAWVTRIDEAVNQQGRMFSSEHAGSWERGLDELAESKDADIRQLMRSVRDSWISKVGWLVNRMPQQAMDEL</sequence>
<dbReference type="GO" id="GO:0015031">
    <property type="term" value="P:protein transport"/>
    <property type="evidence" value="ECO:0007669"/>
    <property type="project" value="UniProtKB-UniRule"/>
</dbReference>
<dbReference type="GO" id="GO:0071630">
    <property type="term" value="P:nuclear protein quality control by the ubiquitin-proteasome system"/>
    <property type="evidence" value="ECO:0007669"/>
    <property type="project" value="UniProtKB-UniRule"/>
</dbReference>
<name>A0A409VW82_9AGAR</name>
<accession>A0A409VW82</accession>
<keyword evidence="3" id="KW-0653">Protein transport</keyword>
<comment type="subunit">
    <text evidence="3">Binds the proteasome.</text>
</comment>
<feature type="region of interest" description="Disordered" evidence="4">
    <location>
        <begin position="30"/>
        <end position="138"/>
    </location>
</feature>
<dbReference type="Proteomes" id="UP000284706">
    <property type="component" value="Unassembled WGS sequence"/>
</dbReference>
<comment type="caution">
    <text evidence="5">The sequence shown here is derived from an EMBL/GenBank/DDBJ whole genome shotgun (WGS) entry which is preliminary data.</text>
</comment>
<keyword evidence="6" id="KW-1185">Reference proteome</keyword>
<comment type="function">
    <text evidence="3">Involved in ubiquitin-mediated protein degradation. Regulatory factor in the ubiquitin/proteasome pathway that controls the turnover of proteasome substrates. Targets proteasomes to the nucleus and facilitates the degradation of nuclear proteins.</text>
</comment>
<proteinExistence type="inferred from homology"/>
<protein>
    <recommendedName>
        <fullName evidence="3">Tethering factor for nuclear proteasome STS1</fullName>
    </recommendedName>
</protein>
<evidence type="ECO:0000256" key="4">
    <source>
        <dbReference type="SAM" id="MobiDB-lite"/>
    </source>
</evidence>
<evidence type="ECO:0000313" key="5">
    <source>
        <dbReference type="EMBL" id="PPQ70493.1"/>
    </source>
</evidence>
<dbReference type="PANTHER" id="PTHR28032">
    <property type="entry name" value="FI02826P"/>
    <property type="match status" value="1"/>
</dbReference>
<dbReference type="GO" id="GO:0005737">
    <property type="term" value="C:cytoplasm"/>
    <property type="evidence" value="ECO:0007669"/>
    <property type="project" value="UniProtKB-SubCell"/>
</dbReference>
<dbReference type="STRING" id="231916.A0A409VW82"/>
<dbReference type="InParanoid" id="A0A409VW82"/>
<evidence type="ECO:0000256" key="3">
    <source>
        <dbReference type="RuleBase" id="RU368013"/>
    </source>
</evidence>
<comment type="subcellular location">
    <subcellularLocation>
        <location evidence="3">Cytoplasm</location>
    </subcellularLocation>
    <subcellularLocation>
        <location evidence="3">Nucleus</location>
    </subcellularLocation>
</comment>
<comment type="similarity">
    <text evidence="1 3">Belongs to the cut8/STS1 family.</text>
</comment>
<dbReference type="GO" id="GO:0070628">
    <property type="term" value="F:proteasome binding"/>
    <property type="evidence" value="ECO:0007669"/>
    <property type="project" value="TreeGrafter"/>
</dbReference>
<feature type="compositionally biased region" description="Polar residues" evidence="4">
    <location>
        <begin position="53"/>
        <end position="68"/>
    </location>
</feature>
<feature type="compositionally biased region" description="Basic and acidic residues" evidence="4">
    <location>
        <begin position="73"/>
        <end position="104"/>
    </location>
</feature>
<organism evidence="5 6">
    <name type="scientific">Gymnopilus dilepis</name>
    <dbReference type="NCBI Taxonomy" id="231916"/>
    <lineage>
        <taxon>Eukaryota</taxon>
        <taxon>Fungi</taxon>
        <taxon>Dikarya</taxon>
        <taxon>Basidiomycota</taxon>
        <taxon>Agaricomycotina</taxon>
        <taxon>Agaricomycetes</taxon>
        <taxon>Agaricomycetidae</taxon>
        <taxon>Agaricales</taxon>
        <taxon>Agaricineae</taxon>
        <taxon>Hymenogastraceae</taxon>
        <taxon>Gymnopilus</taxon>
    </lineage>
</organism>
<evidence type="ECO:0000313" key="6">
    <source>
        <dbReference type="Proteomes" id="UP000284706"/>
    </source>
</evidence>
<dbReference type="GO" id="GO:0031144">
    <property type="term" value="P:proteasome localization"/>
    <property type="evidence" value="ECO:0007669"/>
    <property type="project" value="UniProtKB-UniRule"/>
</dbReference>
<dbReference type="GO" id="GO:0031965">
    <property type="term" value="C:nuclear membrane"/>
    <property type="evidence" value="ECO:0007669"/>
    <property type="project" value="TreeGrafter"/>
</dbReference>
<dbReference type="InterPro" id="IPR013868">
    <property type="entry name" value="Cut8/Sts1_fam"/>
</dbReference>
<keyword evidence="3" id="KW-0963">Cytoplasm</keyword>
<keyword evidence="2 3" id="KW-0539">Nucleus</keyword>
<feature type="compositionally biased region" description="Low complexity" evidence="4">
    <location>
        <begin position="30"/>
        <end position="50"/>
    </location>
</feature>
<dbReference type="EMBL" id="NHYE01005539">
    <property type="protein sequence ID" value="PPQ70493.1"/>
    <property type="molecule type" value="Genomic_DNA"/>
</dbReference>
<dbReference type="Gene3D" id="1.20.58.1590">
    <property type="entry name" value="Tethering factor for nuclear proteasome Cut8/Sts1"/>
    <property type="match status" value="1"/>
</dbReference>
<dbReference type="AlphaFoldDB" id="A0A409VW82"/>
<dbReference type="OrthoDB" id="10061064at2759"/>
<evidence type="ECO:0000256" key="1">
    <source>
        <dbReference type="ARBA" id="ARBA00006199"/>
    </source>
</evidence>